<evidence type="ECO:0008006" key="4">
    <source>
        <dbReference type="Google" id="ProtNLM"/>
    </source>
</evidence>
<gene>
    <name evidence="2" type="ORF">XthCFBP4691_00195</name>
</gene>
<feature type="chain" id="PRO_5015677094" description="Fimbrial protein" evidence="1">
    <location>
        <begin position="34"/>
        <end position="177"/>
    </location>
</feature>
<evidence type="ECO:0000313" key="2">
    <source>
        <dbReference type="EMBL" id="PPT93331.1"/>
    </source>
</evidence>
<name>A0A2S6ZM38_9XANT</name>
<keyword evidence="3" id="KW-1185">Reference proteome</keyword>
<feature type="signal peptide" evidence="1">
    <location>
        <begin position="1"/>
        <end position="33"/>
    </location>
</feature>
<keyword evidence="1" id="KW-0732">Signal</keyword>
<accession>A0A2S6ZM38</accession>
<dbReference type="AlphaFoldDB" id="A0A2S6ZM38"/>
<dbReference type="RefSeq" id="WP_128418547.1">
    <property type="nucleotide sequence ID" value="NZ_CP049017.1"/>
</dbReference>
<proteinExistence type="predicted"/>
<organism evidence="2 3">
    <name type="scientific">Xanthomonas theicola</name>
    <dbReference type="NCBI Taxonomy" id="56464"/>
    <lineage>
        <taxon>Bacteria</taxon>
        <taxon>Pseudomonadati</taxon>
        <taxon>Pseudomonadota</taxon>
        <taxon>Gammaproteobacteria</taxon>
        <taxon>Lysobacterales</taxon>
        <taxon>Lysobacteraceae</taxon>
        <taxon>Xanthomonas</taxon>
    </lineage>
</organism>
<evidence type="ECO:0000256" key="1">
    <source>
        <dbReference type="SAM" id="SignalP"/>
    </source>
</evidence>
<evidence type="ECO:0000313" key="3">
    <source>
        <dbReference type="Proteomes" id="UP000239898"/>
    </source>
</evidence>
<reference evidence="2 3" key="1">
    <citation type="submission" date="2016-08" db="EMBL/GenBank/DDBJ databases">
        <title>Evolution of the type three secretion system and type three effector repertoires in Xanthomonas.</title>
        <authorList>
            <person name="Merda D."/>
            <person name="Briand M."/>
            <person name="Bosis E."/>
            <person name="Rousseau C."/>
            <person name="Portier P."/>
            <person name="Jacques M.-A."/>
            <person name="Fischer-Le Saux M."/>
        </authorList>
    </citation>
    <scope>NUCLEOTIDE SEQUENCE [LARGE SCALE GENOMIC DNA]</scope>
    <source>
        <strain evidence="2 3">CFBP 4691</strain>
    </source>
</reference>
<dbReference type="Gene3D" id="2.60.40.2040">
    <property type="entry name" value="CFA/I fimbrial subunit E, pilin domain"/>
    <property type="match status" value="1"/>
</dbReference>
<protein>
    <recommendedName>
        <fullName evidence="4">Fimbrial protein</fullName>
    </recommendedName>
</protein>
<comment type="caution">
    <text evidence="2">The sequence shown here is derived from an EMBL/GenBank/DDBJ whole genome shotgun (WGS) entry which is preliminary data.</text>
</comment>
<sequence>MPSIENEKGKIMKFNALAVSAVAMMLATAPAFAADQNIEVKLKVASNVSINNQDGTLFKEIELKKVPFGQYIKYAAETPVVFNTNDVNHDIVVTPSEMNISGHNSSENYNLRVIIGGKDLTLNKPTTFSSSEYHGATAFTSMDFAVAILDPSTASYAQNLPAGDYSGTIALSITQST</sequence>
<dbReference type="Proteomes" id="UP000239898">
    <property type="component" value="Unassembled WGS sequence"/>
</dbReference>
<dbReference type="EMBL" id="MIGX01000001">
    <property type="protein sequence ID" value="PPT93331.1"/>
    <property type="molecule type" value="Genomic_DNA"/>
</dbReference>